<sequence>MSFVEFAPTLSSSECMVKAFYQDEYATIELDDSIPCIRLTLNGVPRYSEHYNFVQKKRLELMYQEIKNYPKLHMLTDSRTAGPVLDEDVLHFRMHIMPAMENAGIRYLALVMPSSKFTQLTIRDMTAGARIMTVQYFDSMREARHWLRKMTAL</sequence>
<organism evidence="1 2">
    <name type="scientific">Ohtaekwangia koreensis</name>
    <dbReference type="NCBI Taxonomy" id="688867"/>
    <lineage>
        <taxon>Bacteria</taxon>
        <taxon>Pseudomonadati</taxon>
        <taxon>Bacteroidota</taxon>
        <taxon>Cytophagia</taxon>
        <taxon>Cytophagales</taxon>
        <taxon>Fulvivirgaceae</taxon>
        <taxon>Ohtaekwangia</taxon>
    </lineage>
</organism>
<protein>
    <recommendedName>
        <fullName evidence="3">SpoIIAA-like</fullName>
    </recommendedName>
</protein>
<dbReference type="OrthoDB" id="882485at2"/>
<dbReference type="EMBL" id="FUZU01000002">
    <property type="protein sequence ID" value="SKC72040.1"/>
    <property type="molecule type" value="Genomic_DNA"/>
</dbReference>
<gene>
    <name evidence="1" type="ORF">SAMN05660236_2704</name>
</gene>
<reference evidence="1 2" key="1">
    <citation type="submission" date="2017-02" db="EMBL/GenBank/DDBJ databases">
        <authorList>
            <person name="Peterson S.W."/>
        </authorList>
    </citation>
    <scope>NUCLEOTIDE SEQUENCE [LARGE SCALE GENOMIC DNA]</scope>
    <source>
        <strain evidence="1 2">DSM 25262</strain>
    </source>
</reference>
<dbReference type="Proteomes" id="UP000190961">
    <property type="component" value="Unassembled WGS sequence"/>
</dbReference>
<proteinExistence type="predicted"/>
<accession>A0A1T5L7W7</accession>
<name>A0A1T5L7W7_9BACT</name>
<evidence type="ECO:0008006" key="3">
    <source>
        <dbReference type="Google" id="ProtNLM"/>
    </source>
</evidence>
<dbReference type="AlphaFoldDB" id="A0A1T5L7W7"/>
<evidence type="ECO:0000313" key="1">
    <source>
        <dbReference type="EMBL" id="SKC72040.1"/>
    </source>
</evidence>
<dbReference type="RefSeq" id="WP_143785761.1">
    <property type="nucleotide sequence ID" value="NZ_FUZU01000002.1"/>
</dbReference>
<keyword evidence="2" id="KW-1185">Reference proteome</keyword>
<evidence type="ECO:0000313" key="2">
    <source>
        <dbReference type="Proteomes" id="UP000190961"/>
    </source>
</evidence>